<reference evidence="2 3" key="1">
    <citation type="submission" date="2023-10" db="EMBL/GenBank/DDBJ databases">
        <authorList>
            <person name="Maclean D."/>
            <person name="Macfadyen A."/>
        </authorList>
    </citation>
    <scope>NUCLEOTIDE SEQUENCE [LARGE SCALE GENOMIC DNA]</scope>
</reference>
<dbReference type="SUPFAM" id="SSF53474">
    <property type="entry name" value="alpha/beta-Hydrolases"/>
    <property type="match status" value="1"/>
</dbReference>
<organism evidence="2 3">
    <name type="scientific">Coccomyxa viridis</name>
    <dbReference type="NCBI Taxonomy" id="1274662"/>
    <lineage>
        <taxon>Eukaryota</taxon>
        <taxon>Viridiplantae</taxon>
        <taxon>Chlorophyta</taxon>
        <taxon>core chlorophytes</taxon>
        <taxon>Trebouxiophyceae</taxon>
        <taxon>Trebouxiophyceae incertae sedis</taxon>
        <taxon>Coccomyxaceae</taxon>
        <taxon>Coccomyxa</taxon>
    </lineage>
</organism>
<dbReference type="PANTHER" id="PTHR35128:SF1">
    <property type="entry name" value="SECRETION-REGULATING GUANINE NUCLEOTIDE EXCHANGE FACTOR"/>
    <property type="match status" value="1"/>
</dbReference>
<gene>
    <name evidence="2" type="ORF">CVIRNUC_007285</name>
</gene>
<dbReference type="InterPro" id="IPR029058">
    <property type="entry name" value="AB_hydrolase_fold"/>
</dbReference>
<proteinExistence type="predicted"/>
<keyword evidence="1" id="KW-0732">Signal</keyword>
<evidence type="ECO:0000256" key="1">
    <source>
        <dbReference type="SAM" id="SignalP"/>
    </source>
</evidence>
<sequence>MMLRLLVVSALFVGTARGSVKASERCVQRTLTADMLPGPDRWHELPNATYEEILEHEVVITVPTEGEMKGVVFSLHGCLQLTKEWGYPSETCPECHGMPEEMVSVYRVIKRGYALVAIGTHLSQAAFNYHCFNTTWPPEDHIEGPELVNTMREILTQRDWWHLPRFVYGSSRGGAMALIMAQRFPFQAVGSIVMGLRPEKMMDMDLKPRNLQTGATWKFPPTLLMAAGNDEGEILELINNTQAAMQTKGIHVEQMMMDPYQLSPNFFTQRMREVSPEQSAAVFEDLRATGILKQDNCSHFIAYDDWRTGEGQLRAVLVKHFGEDLGAVNGSRGFERAFREMLWASEAIHELTAEHTDVMLDFFEKNAALDESPMHIRHPFVAVEARVVGEKADLQVPVPKYHHHSHAHALGEAWGGDGPSASGGPGGR</sequence>
<accession>A0AAV1IAF8</accession>
<dbReference type="Gene3D" id="3.40.50.1820">
    <property type="entry name" value="alpha/beta hydrolase"/>
    <property type="match status" value="1"/>
</dbReference>
<keyword evidence="3" id="KW-1185">Reference proteome</keyword>
<feature type="signal peptide" evidence="1">
    <location>
        <begin position="1"/>
        <end position="18"/>
    </location>
</feature>
<evidence type="ECO:0000313" key="3">
    <source>
        <dbReference type="Proteomes" id="UP001314263"/>
    </source>
</evidence>
<dbReference type="AlphaFoldDB" id="A0AAV1IAF8"/>
<feature type="chain" id="PRO_5043785261" evidence="1">
    <location>
        <begin position="19"/>
        <end position="428"/>
    </location>
</feature>
<name>A0AAV1IAF8_9CHLO</name>
<dbReference type="EMBL" id="CAUYUE010000010">
    <property type="protein sequence ID" value="CAK0784082.1"/>
    <property type="molecule type" value="Genomic_DNA"/>
</dbReference>
<evidence type="ECO:0000313" key="2">
    <source>
        <dbReference type="EMBL" id="CAK0784082.1"/>
    </source>
</evidence>
<dbReference type="Proteomes" id="UP001314263">
    <property type="component" value="Unassembled WGS sequence"/>
</dbReference>
<protein>
    <submittedName>
        <fullName evidence="2">Uncharacterized protein</fullName>
    </submittedName>
</protein>
<dbReference type="PANTHER" id="PTHR35128">
    <property type="entry name" value="SECRETION-REGULATING GUANINE NUCLEOTIDE EXCHANGE FACTOR"/>
    <property type="match status" value="1"/>
</dbReference>
<comment type="caution">
    <text evidence="2">The sequence shown here is derived from an EMBL/GenBank/DDBJ whole genome shotgun (WGS) entry which is preliminary data.</text>
</comment>